<feature type="domain" description="BART" evidence="11">
    <location>
        <begin position="10"/>
        <end position="143"/>
    </location>
</feature>
<dbReference type="InterPro" id="IPR042541">
    <property type="entry name" value="BART_sf"/>
</dbReference>
<evidence type="ECO:0000256" key="7">
    <source>
        <dbReference type="ARBA" id="ARBA00023069"/>
    </source>
</evidence>
<dbReference type="Pfam" id="PF11527">
    <property type="entry name" value="ARL2_Bind_BART"/>
    <property type="match status" value="1"/>
</dbReference>
<reference evidence="12 13" key="1">
    <citation type="journal article" date="2020" name="Nature">
        <title>Six reference-quality genomes reveal evolution of bat adaptations.</title>
        <authorList>
            <person name="Jebb D."/>
            <person name="Huang Z."/>
            <person name="Pippel M."/>
            <person name="Hughes G.M."/>
            <person name="Lavrichenko K."/>
            <person name="Devanna P."/>
            <person name="Winkler S."/>
            <person name="Jermiin L.S."/>
            <person name="Skirmuntt E.C."/>
            <person name="Katzourakis A."/>
            <person name="Burkitt-Gray L."/>
            <person name="Ray D.A."/>
            <person name="Sullivan K.A.M."/>
            <person name="Roscito J.G."/>
            <person name="Kirilenko B.M."/>
            <person name="Davalos L.M."/>
            <person name="Corthals A.P."/>
            <person name="Power M.L."/>
            <person name="Jones G."/>
            <person name="Ransome R.D."/>
            <person name="Dechmann D.K.N."/>
            <person name="Locatelli A.G."/>
            <person name="Puechmaille S.J."/>
            <person name="Fedrigo O."/>
            <person name="Jarvis E.D."/>
            <person name="Hiller M."/>
            <person name="Vernes S.C."/>
            <person name="Myers E.W."/>
            <person name="Teeling E.C."/>
        </authorList>
    </citation>
    <scope>NUCLEOTIDE SEQUENCE [LARGE SCALE GENOMIC DNA]</scope>
    <source>
        <strain evidence="12">MRouAeg1</strain>
        <tissue evidence="12">Muscle</tissue>
    </source>
</reference>
<evidence type="ECO:0000256" key="1">
    <source>
        <dbReference type="ARBA" id="ARBA00004138"/>
    </source>
</evidence>
<evidence type="ECO:0000256" key="10">
    <source>
        <dbReference type="SAM" id="MobiDB-lite"/>
    </source>
</evidence>
<evidence type="ECO:0000256" key="3">
    <source>
        <dbReference type="ARBA" id="ARBA00007460"/>
    </source>
</evidence>
<evidence type="ECO:0000256" key="8">
    <source>
        <dbReference type="ARBA" id="ARBA00023273"/>
    </source>
</evidence>
<dbReference type="GO" id="GO:0097546">
    <property type="term" value="C:ciliary base"/>
    <property type="evidence" value="ECO:0007669"/>
    <property type="project" value="TreeGrafter"/>
</dbReference>
<comment type="subcellular location">
    <subcellularLocation>
        <location evidence="1">Cell projection</location>
        <location evidence="1">Cilium</location>
    </subcellularLocation>
    <subcellularLocation>
        <location evidence="2">Cytoplasm</location>
    </subcellularLocation>
</comment>
<gene>
    <name evidence="12" type="ORF">HJG63_002739</name>
</gene>
<feature type="compositionally biased region" description="Basic and acidic residues" evidence="10">
    <location>
        <begin position="201"/>
        <end position="211"/>
    </location>
</feature>
<dbReference type="AlphaFoldDB" id="A0A7J8FER6"/>
<evidence type="ECO:0000259" key="11">
    <source>
        <dbReference type="Pfam" id="PF11527"/>
    </source>
</evidence>
<dbReference type="PANTHER" id="PTHR21532:SF0">
    <property type="entry name" value="CILIA- AND FLAGELLA-ASSOCIATED PROTEIN 36"/>
    <property type="match status" value="1"/>
</dbReference>
<proteinExistence type="inferred from homology"/>
<protein>
    <recommendedName>
        <fullName evidence="4">Cilia- and flagella-associated protein 36</fullName>
    </recommendedName>
    <alternativeName>
        <fullName evidence="9">Coiled-coil domain-containing protein 104</fullName>
    </alternativeName>
</protein>
<name>A0A7J8FER6_ROUAE</name>
<dbReference type="InterPro" id="IPR038888">
    <property type="entry name" value="CFAP36"/>
</dbReference>
<feature type="region of interest" description="Disordered" evidence="10">
    <location>
        <begin position="302"/>
        <end position="344"/>
    </location>
</feature>
<feature type="compositionally biased region" description="Polar residues" evidence="10">
    <location>
        <begin position="215"/>
        <end position="225"/>
    </location>
</feature>
<evidence type="ECO:0000256" key="2">
    <source>
        <dbReference type="ARBA" id="ARBA00004496"/>
    </source>
</evidence>
<comment type="similarity">
    <text evidence="3">Belongs to the CFAP36 family.</text>
</comment>
<organism evidence="12 13">
    <name type="scientific">Rousettus aegyptiacus</name>
    <name type="common">Egyptian fruit bat</name>
    <name type="synonym">Pteropus aegyptiacus</name>
    <dbReference type="NCBI Taxonomy" id="9407"/>
    <lineage>
        <taxon>Eukaryota</taxon>
        <taxon>Metazoa</taxon>
        <taxon>Chordata</taxon>
        <taxon>Craniata</taxon>
        <taxon>Vertebrata</taxon>
        <taxon>Euteleostomi</taxon>
        <taxon>Mammalia</taxon>
        <taxon>Eutheria</taxon>
        <taxon>Laurasiatheria</taxon>
        <taxon>Chiroptera</taxon>
        <taxon>Yinpterochiroptera</taxon>
        <taxon>Pteropodoidea</taxon>
        <taxon>Pteropodidae</taxon>
        <taxon>Rousettinae</taxon>
        <taxon>Rousettus</taxon>
    </lineage>
</organism>
<keyword evidence="8" id="KW-0966">Cell projection</keyword>
<keyword evidence="5" id="KW-0963">Cytoplasm</keyword>
<evidence type="ECO:0000313" key="13">
    <source>
        <dbReference type="Proteomes" id="UP000593571"/>
    </source>
</evidence>
<dbReference type="PANTHER" id="PTHR21532">
    <property type="entry name" value="PHOSPHODIESTERASE HL"/>
    <property type="match status" value="1"/>
</dbReference>
<dbReference type="GO" id="GO:0005930">
    <property type="term" value="C:axoneme"/>
    <property type="evidence" value="ECO:0007669"/>
    <property type="project" value="TreeGrafter"/>
</dbReference>
<feature type="region of interest" description="Disordered" evidence="10">
    <location>
        <begin position="187"/>
        <end position="232"/>
    </location>
</feature>
<dbReference type="Gene3D" id="1.20.1520.10">
    <property type="entry name" value="ADP-ribosylation factor-like 2-binding protein, domain"/>
    <property type="match status" value="1"/>
</dbReference>
<evidence type="ECO:0000256" key="9">
    <source>
        <dbReference type="ARBA" id="ARBA00031593"/>
    </source>
</evidence>
<keyword evidence="6" id="KW-0175">Coiled coil</keyword>
<keyword evidence="7" id="KW-0969">Cilium</keyword>
<dbReference type="Proteomes" id="UP000593571">
    <property type="component" value="Unassembled WGS sequence"/>
</dbReference>
<evidence type="ECO:0000256" key="4">
    <source>
        <dbReference type="ARBA" id="ARBA00021815"/>
    </source>
</evidence>
<sequence>MAAEEEDEVEWVVESIAGFLRGPDWSIPILDFVEQRCEVFDDEEESKLTYTEIHQEYKELVEKLLESYLKEIGINEDQFQEACTSPLAKTRTSQNIIFGSYKHSLRRHFEKPCIIPAILQPVLAAEDFTIFKAMMVQKNIEMQLQAIRIIQERNGVLPDCLTDGSDVVSDLEQEEMKILREVLRKSKEEYDQEEERKRKKQLSEAKTEEPPMHANETTKMNNSQGDGEHFAHPPTEVKVHFANQSVQPLARELEMLPETSSLPQKGLKIPGFEHASIEGPIANLSTLGTEELRQREHYLKQKRDKLMSMRKDMRTKQIQNSEEKGKPAGEVKEMTEKPEMTAEEKQTLLKRRLLAEKLKEEVINK</sequence>
<evidence type="ECO:0000313" key="12">
    <source>
        <dbReference type="EMBL" id="KAF6446253.1"/>
    </source>
</evidence>
<accession>A0A7J8FER6</accession>
<keyword evidence="13" id="KW-1185">Reference proteome</keyword>
<dbReference type="EMBL" id="JACASE010000007">
    <property type="protein sequence ID" value="KAF6446253.1"/>
    <property type="molecule type" value="Genomic_DNA"/>
</dbReference>
<keyword evidence="12" id="KW-0282">Flagellum</keyword>
<evidence type="ECO:0000256" key="5">
    <source>
        <dbReference type="ARBA" id="ARBA00022490"/>
    </source>
</evidence>
<evidence type="ECO:0000256" key="6">
    <source>
        <dbReference type="ARBA" id="ARBA00023054"/>
    </source>
</evidence>
<comment type="caution">
    <text evidence="12">The sequence shown here is derived from an EMBL/GenBank/DDBJ whole genome shotgun (WGS) entry which is preliminary data.</text>
</comment>
<dbReference type="InterPro" id="IPR023379">
    <property type="entry name" value="BART_dom"/>
</dbReference>